<feature type="repeat" description="ANK" evidence="1">
    <location>
        <begin position="180"/>
        <end position="212"/>
    </location>
</feature>
<feature type="non-terminal residue" evidence="2">
    <location>
        <position position="1"/>
    </location>
</feature>
<dbReference type="Pfam" id="PF12796">
    <property type="entry name" value="Ank_2"/>
    <property type="match status" value="2"/>
</dbReference>
<protein>
    <submittedName>
        <fullName evidence="2">Uncharacterized protein</fullName>
    </submittedName>
</protein>
<dbReference type="PANTHER" id="PTHR24157">
    <property type="entry name" value="ANKYRIN REPEAT, SAM AND BASIC LEUCINE ZIPPER DOMAIN-CONTAINING PROTEIN 1"/>
    <property type="match status" value="1"/>
</dbReference>
<dbReference type="SUPFAM" id="SSF48403">
    <property type="entry name" value="Ankyrin repeat"/>
    <property type="match status" value="1"/>
</dbReference>
<feature type="repeat" description="ANK" evidence="1">
    <location>
        <begin position="74"/>
        <end position="106"/>
    </location>
</feature>
<evidence type="ECO:0000313" key="3">
    <source>
        <dbReference type="EMBL" id="JAT38357.1"/>
    </source>
</evidence>
<dbReference type="PANTHER" id="PTHR24157:SF3">
    <property type="entry name" value="ANKYRIN REPEAT, SAM AND BASIC LEUCINE ZIPPER DOMAIN-CONTAINING PROTEIN 1"/>
    <property type="match status" value="1"/>
</dbReference>
<dbReference type="EMBL" id="GEBQ01001620">
    <property type="protein sequence ID" value="JAT38357.1"/>
    <property type="molecule type" value="Transcribed_RNA"/>
</dbReference>
<dbReference type="Gene3D" id="1.25.40.20">
    <property type="entry name" value="Ankyrin repeat-containing domain"/>
    <property type="match status" value="2"/>
</dbReference>
<dbReference type="AlphaFoldDB" id="A0A1B6KTP2"/>
<evidence type="ECO:0000313" key="2">
    <source>
        <dbReference type="EMBL" id="JAT14810.1"/>
    </source>
</evidence>
<dbReference type="PROSITE" id="PS50297">
    <property type="entry name" value="ANK_REP_REGION"/>
    <property type="match status" value="2"/>
</dbReference>
<dbReference type="EMBL" id="GEBQ01025167">
    <property type="protein sequence ID" value="JAT14810.1"/>
    <property type="molecule type" value="Transcribed_RNA"/>
</dbReference>
<accession>A0A1B6KTP2</accession>
<dbReference type="PROSITE" id="PS50088">
    <property type="entry name" value="ANK_REPEAT"/>
    <property type="match status" value="2"/>
</dbReference>
<keyword evidence="1" id="KW-0040">ANK repeat</keyword>
<sequence>FNRSFFSPTSAMELNERKNQHAQSKMVHKTKVADENERLKEAIHVLRIATIRGDLQAVQDALDKGLTVNQPLKSGWTALMYACSLGQLIIVDFLLQQGANPNFHKELFTPLMATCASTQEHEERLVQCVDLLLRYKADVNIVERHHISALMFAAKEGHAKIVARLLGENCNCDIDAQDSQGWTALFWAVNKGRASVVKILVRKGARVDLLDRRGHTAVELARSKRLDQIVEILTRKQTAKVHSQLEQVNCDSPDLKPKYEFKKSIDSMMQVLLEELSVSMMNNNSRCGDHFTKLLLNGMELENNLEMQKPNGDIISKIGYLPNKCLQNSLLTNKLFKNSDYKCEPLETSWKNIPYSAIEAKEVLGHMVRHLESLYTSSSYIRLHMQGNPPAALLEDKHAVIAEIVALSDKALHSVKLLYDEIYFFNQYVKQLEGSDQVVPADIVKEQKTDRHYVKTISCCVIATAVVVLIFNSRILTLSFISK</sequence>
<dbReference type="InterPro" id="IPR002110">
    <property type="entry name" value="Ankyrin_rpt"/>
</dbReference>
<dbReference type="GO" id="GO:0071546">
    <property type="term" value="C:pi-body"/>
    <property type="evidence" value="ECO:0007669"/>
    <property type="project" value="TreeGrafter"/>
</dbReference>
<proteinExistence type="predicted"/>
<organism evidence="2">
    <name type="scientific">Graphocephala atropunctata</name>
    <dbReference type="NCBI Taxonomy" id="36148"/>
    <lineage>
        <taxon>Eukaryota</taxon>
        <taxon>Metazoa</taxon>
        <taxon>Ecdysozoa</taxon>
        <taxon>Arthropoda</taxon>
        <taxon>Hexapoda</taxon>
        <taxon>Insecta</taxon>
        <taxon>Pterygota</taxon>
        <taxon>Neoptera</taxon>
        <taxon>Paraneoptera</taxon>
        <taxon>Hemiptera</taxon>
        <taxon>Auchenorrhyncha</taxon>
        <taxon>Membracoidea</taxon>
        <taxon>Cicadellidae</taxon>
        <taxon>Cicadellinae</taxon>
        <taxon>Cicadellini</taxon>
        <taxon>Graphocephala</taxon>
    </lineage>
</organism>
<dbReference type="InterPro" id="IPR036770">
    <property type="entry name" value="Ankyrin_rpt-contain_sf"/>
</dbReference>
<gene>
    <name evidence="3" type="ORF">g.22870</name>
    <name evidence="2" type="ORF">g.22873</name>
</gene>
<name>A0A1B6KTP2_9HEMI</name>
<dbReference type="SMART" id="SM00248">
    <property type="entry name" value="ANK"/>
    <property type="match status" value="6"/>
</dbReference>
<reference evidence="2" key="1">
    <citation type="submission" date="2015-11" db="EMBL/GenBank/DDBJ databases">
        <title>De novo transcriptome assembly of four potential Pierce s Disease insect vectors from Arizona vineyards.</title>
        <authorList>
            <person name="Tassone E.E."/>
        </authorList>
    </citation>
    <scope>NUCLEOTIDE SEQUENCE</scope>
</reference>
<evidence type="ECO:0000256" key="1">
    <source>
        <dbReference type="PROSITE-ProRule" id="PRU00023"/>
    </source>
</evidence>